<proteinExistence type="predicted"/>
<dbReference type="EMBL" id="LPIX01000092">
    <property type="protein sequence ID" value="KWD96391.1"/>
    <property type="molecule type" value="Genomic_DNA"/>
</dbReference>
<sequence>MQVYKTKWFARWADKEGVADPALWAAVGEMNSGLIDANLGGHVYKKRVGIDGRGKSGGLRTLLAFRVGDRAYFVYGFAKNERANVSTKELQALKLLAAQLLGYDARTLAKALAAGELYEVESDE</sequence>
<dbReference type="PIRSF" id="PIRSF018634">
    <property type="entry name" value="UCP018634"/>
    <property type="match status" value="1"/>
</dbReference>
<evidence type="ECO:0000313" key="1">
    <source>
        <dbReference type="EMBL" id="KWD96384.1"/>
    </source>
</evidence>
<protein>
    <recommendedName>
        <fullName evidence="4">Addiction module toxin RelE</fullName>
    </recommendedName>
</protein>
<dbReference type="Pfam" id="PF06296">
    <property type="entry name" value="RelE"/>
    <property type="match status" value="1"/>
</dbReference>
<dbReference type="EMBL" id="LPIX01000092">
    <property type="protein sequence ID" value="KWD96384.1"/>
    <property type="molecule type" value="Genomic_DNA"/>
</dbReference>
<reference evidence="1 3" key="1">
    <citation type="submission" date="2015-11" db="EMBL/GenBank/DDBJ databases">
        <title>Expanding the genomic diversity of Burkholderia species for the development of highly accurate diagnostics.</title>
        <authorList>
            <person name="Sahl J."/>
            <person name="Keim P."/>
            <person name="Wagner D."/>
        </authorList>
    </citation>
    <scope>NUCLEOTIDE SEQUENCE [LARGE SCALE GENOMIC DNA]</scope>
    <source>
        <strain evidence="1 3">MSMB2167WGS</strain>
    </source>
</reference>
<accession>A0A107FA49</accession>
<evidence type="ECO:0000313" key="3">
    <source>
        <dbReference type="Proteomes" id="UP000062998"/>
    </source>
</evidence>
<gene>
    <name evidence="1" type="ORF">WL73_23320</name>
    <name evidence="2" type="ORF">WL73_23360</name>
</gene>
<organism evidence="1 3">
    <name type="scientific">Burkholderia ubonensis</name>
    <dbReference type="NCBI Taxonomy" id="101571"/>
    <lineage>
        <taxon>Bacteria</taxon>
        <taxon>Pseudomonadati</taxon>
        <taxon>Pseudomonadota</taxon>
        <taxon>Betaproteobacteria</taxon>
        <taxon>Burkholderiales</taxon>
        <taxon>Burkholderiaceae</taxon>
        <taxon>Burkholderia</taxon>
        <taxon>Burkholderia cepacia complex</taxon>
    </lineage>
</organism>
<comment type="caution">
    <text evidence="1">The sequence shown here is derived from an EMBL/GenBank/DDBJ whole genome shotgun (WGS) entry which is preliminary data.</text>
</comment>
<name>A0A107FA49_9BURK</name>
<dbReference type="Proteomes" id="UP000062998">
    <property type="component" value="Unassembled WGS sequence"/>
</dbReference>
<dbReference type="OrthoDB" id="8607264at2"/>
<dbReference type="InterPro" id="IPR009387">
    <property type="entry name" value="HigB-2"/>
</dbReference>
<dbReference type="RefSeq" id="WP_060326613.1">
    <property type="nucleotide sequence ID" value="NZ_LPIU01000025.1"/>
</dbReference>
<dbReference type="AlphaFoldDB" id="A0A107FA49"/>
<evidence type="ECO:0008006" key="4">
    <source>
        <dbReference type="Google" id="ProtNLM"/>
    </source>
</evidence>
<evidence type="ECO:0000313" key="2">
    <source>
        <dbReference type="EMBL" id="KWD96391.1"/>
    </source>
</evidence>